<evidence type="ECO:0000256" key="2">
    <source>
        <dbReference type="ARBA" id="ARBA00022448"/>
    </source>
</evidence>
<keyword evidence="5 7" id="KW-1133">Transmembrane helix</keyword>
<keyword evidence="3" id="KW-1003">Cell membrane</keyword>
<evidence type="ECO:0000259" key="9">
    <source>
        <dbReference type="Pfam" id="PF12704"/>
    </source>
</evidence>
<dbReference type="Pfam" id="PF02687">
    <property type="entry name" value="FtsX"/>
    <property type="match status" value="1"/>
</dbReference>
<dbReference type="Pfam" id="PF12704">
    <property type="entry name" value="MacB_PCD"/>
    <property type="match status" value="1"/>
</dbReference>
<evidence type="ECO:0000256" key="4">
    <source>
        <dbReference type="ARBA" id="ARBA00022692"/>
    </source>
</evidence>
<dbReference type="PANTHER" id="PTHR43738">
    <property type="entry name" value="ABC TRANSPORTER, MEMBRANE PROTEIN"/>
    <property type="match status" value="1"/>
</dbReference>
<dbReference type="NCBIfam" id="TIGR01185">
    <property type="entry name" value="devC"/>
    <property type="match status" value="1"/>
</dbReference>
<dbReference type="PIRSF" id="PIRSF031773">
    <property type="entry name" value="DevC"/>
    <property type="match status" value="1"/>
</dbReference>
<evidence type="ECO:0000313" key="12">
    <source>
        <dbReference type="Proteomes" id="UP000053372"/>
    </source>
</evidence>
<dbReference type="InterPro" id="IPR051125">
    <property type="entry name" value="ABC-4/HrtB_transporter"/>
</dbReference>
<evidence type="ECO:0000256" key="7">
    <source>
        <dbReference type="SAM" id="Phobius"/>
    </source>
</evidence>
<dbReference type="GO" id="GO:0005886">
    <property type="term" value="C:plasma membrane"/>
    <property type="evidence" value="ECO:0007669"/>
    <property type="project" value="UniProtKB-SubCell"/>
</dbReference>
<evidence type="ECO:0000259" key="8">
    <source>
        <dbReference type="Pfam" id="PF02687"/>
    </source>
</evidence>
<feature type="transmembrane region" description="Helical" evidence="7">
    <location>
        <begin position="353"/>
        <end position="374"/>
    </location>
</feature>
<dbReference type="InterPro" id="IPR003838">
    <property type="entry name" value="ABC3_permease_C"/>
</dbReference>
<evidence type="ECO:0000313" key="10">
    <source>
        <dbReference type="EMBL" id="KST65538.1"/>
    </source>
</evidence>
<evidence type="ECO:0000256" key="3">
    <source>
        <dbReference type="ARBA" id="ARBA00022475"/>
    </source>
</evidence>
<evidence type="ECO:0000256" key="6">
    <source>
        <dbReference type="ARBA" id="ARBA00023136"/>
    </source>
</evidence>
<dbReference type="AlphaFoldDB" id="A0A0V7ZMC7"/>
<gene>
    <name evidence="11" type="ORF">BC008_24155</name>
    <name evidence="10" type="ORF">BC008_42200</name>
</gene>
<evidence type="ECO:0000313" key="11">
    <source>
        <dbReference type="EMBL" id="KST66074.1"/>
    </source>
</evidence>
<proteinExistence type="predicted"/>
<dbReference type="InterPro" id="IPR005891">
    <property type="entry name" value="DevC"/>
</dbReference>
<sequence>MIGFIGKIRRRIPLGWLQLSHHKGRFLVAISGVAFADLLMFMQLGFQSALFNSATRLHKSLQGDIVIFSTQARNFTDMSTFTRRRLYQAMNVPGVKSVDAVYANTIKWRNPQTKNRNNLLIVGFNPDQKIFDIPAVNSQIHKTKLPDNLLFDTKTKGEYAEIISQVKQGKSVTTEVERRTVTISGLFTIGSSFGSDGHIMTSEQNFLRLFPRREAASVSLGVVKVKPGKDPKVIADALKTHLTQSDVQVLTKEEFIVFEKNYWQKASPIGFVFGLGTAMGFTVGVIIVYQVLSTDVNAHIKEYATFKAMGYRNLYLLGVIFEEVLILVISGFIPGMSVSIGLYALTRQATNLPVFMTVLRAIQVLILTFVMCMISGMIATRKVQSADPADMF</sequence>
<accession>A0A0V7ZMC7</accession>
<feature type="domain" description="MacB-like periplasmic core" evidence="9">
    <location>
        <begin position="27"/>
        <end position="239"/>
    </location>
</feature>
<dbReference type="EMBL" id="LMTZ01000100">
    <property type="protein sequence ID" value="KST66074.1"/>
    <property type="molecule type" value="Genomic_DNA"/>
</dbReference>
<dbReference type="Proteomes" id="UP000053372">
    <property type="component" value="Unassembled WGS sequence"/>
</dbReference>
<evidence type="ECO:0000256" key="5">
    <source>
        <dbReference type="ARBA" id="ARBA00022989"/>
    </source>
</evidence>
<protein>
    <submittedName>
        <fullName evidence="10">ABC transporter</fullName>
    </submittedName>
</protein>
<dbReference type="InterPro" id="IPR025857">
    <property type="entry name" value="MacB_PCD"/>
</dbReference>
<name>A0A0V7ZMC7_9CYAN</name>
<organism evidence="10 12">
    <name type="scientific">Mastigocoleus testarum BC008</name>
    <dbReference type="NCBI Taxonomy" id="371196"/>
    <lineage>
        <taxon>Bacteria</taxon>
        <taxon>Bacillati</taxon>
        <taxon>Cyanobacteriota</taxon>
        <taxon>Cyanophyceae</taxon>
        <taxon>Nostocales</taxon>
        <taxon>Hapalosiphonaceae</taxon>
        <taxon>Mastigocoleus</taxon>
    </lineage>
</organism>
<keyword evidence="12" id="KW-1185">Reference proteome</keyword>
<keyword evidence="2" id="KW-0813">Transport</keyword>
<keyword evidence="4 7" id="KW-0812">Transmembrane</keyword>
<feature type="transmembrane region" description="Helical" evidence="7">
    <location>
        <begin position="269"/>
        <end position="292"/>
    </location>
</feature>
<dbReference type="PANTHER" id="PTHR43738:SF1">
    <property type="entry name" value="HEMIN TRANSPORT SYSTEM PERMEASE PROTEIN HRTB-RELATED"/>
    <property type="match status" value="1"/>
</dbReference>
<comment type="subcellular location">
    <subcellularLocation>
        <location evidence="1">Cell membrane</location>
        <topology evidence="1">Multi-pass membrane protein</topology>
    </subcellularLocation>
</comment>
<reference evidence="10 12" key="1">
    <citation type="journal article" date="2015" name="Genome Announc.">
        <title>Draft Genome of the Euendolithic (true boring) Cyanobacterium Mastigocoleus testarum strain BC008.</title>
        <authorList>
            <person name="Guida B.S."/>
            <person name="Garcia-Pichel F."/>
        </authorList>
    </citation>
    <scope>NUCLEOTIDE SEQUENCE [LARGE SCALE GENOMIC DNA]</scope>
    <source>
        <strain evidence="10 12">BC008</strain>
    </source>
</reference>
<dbReference type="EMBL" id="LMTZ01000107">
    <property type="protein sequence ID" value="KST65538.1"/>
    <property type="molecule type" value="Genomic_DNA"/>
</dbReference>
<comment type="caution">
    <text evidence="10">The sequence shown here is derived from an EMBL/GenBank/DDBJ whole genome shotgun (WGS) entry which is preliminary data.</text>
</comment>
<evidence type="ECO:0000256" key="1">
    <source>
        <dbReference type="ARBA" id="ARBA00004651"/>
    </source>
</evidence>
<dbReference type="RefSeq" id="WP_027844503.1">
    <property type="nucleotide sequence ID" value="NZ_LMTZ01000100.1"/>
</dbReference>
<dbReference type="OrthoDB" id="417886at2"/>
<keyword evidence="6 7" id="KW-0472">Membrane</keyword>
<feature type="transmembrane region" description="Helical" evidence="7">
    <location>
        <begin position="313"/>
        <end position="333"/>
    </location>
</feature>
<feature type="domain" description="ABC3 transporter permease C-terminal" evidence="8">
    <location>
        <begin position="279"/>
        <end position="384"/>
    </location>
</feature>